<comment type="similarity">
    <text evidence="1 2">Belongs to the anti-sigma-factor antagonist family.</text>
</comment>
<dbReference type="Proteomes" id="UP000565579">
    <property type="component" value="Unassembled WGS sequence"/>
</dbReference>
<evidence type="ECO:0000259" key="3">
    <source>
        <dbReference type="PROSITE" id="PS50801"/>
    </source>
</evidence>
<dbReference type="GO" id="GO:0043856">
    <property type="term" value="F:anti-sigma factor antagonist activity"/>
    <property type="evidence" value="ECO:0007669"/>
    <property type="project" value="InterPro"/>
</dbReference>
<dbReference type="InterPro" id="IPR036513">
    <property type="entry name" value="STAS_dom_sf"/>
</dbReference>
<dbReference type="PANTHER" id="PTHR33495">
    <property type="entry name" value="ANTI-SIGMA FACTOR ANTAGONIST TM_1081-RELATED-RELATED"/>
    <property type="match status" value="1"/>
</dbReference>
<organism evidence="4 5">
    <name type="scientific">Nonomuraea rubra</name>
    <dbReference type="NCBI Taxonomy" id="46180"/>
    <lineage>
        <taxon>Bacteria</taxon>
        <taxon>Bacillati</taxon>
        <taxon>Actinomycetota</taxon>
        <taxon>Actinomycetes</taxon>
        <taxon>Streptosporangiales</taxon>
        <taxon>Streptosporangiaceae</taxon>
        <taxon>Nonomuraea</taxon>
    </lineage>
</organism>
<evidence type="ECO:0000256" key="2">
    <source>
        <dbReference type="RuleBase" id="RU003749"/>
    </source>
</evidence>
<name>A0A7X0NRQ4_9ACTN</name>
<evidence type="ECO:0000256" key="1">
    <source>
        <dbReference type="ARBA" id="ARBA00009013"/>
    </source>
</evidence>
<protein>
    <recommendedName>
        <fullName evidence="2">Anti-sigma factor antagonist</fullName>
    </recommendedName>
</protein>
<dbReference type="Pfam" id="PF01740">
    <property type="entry name" value="STAS"/>
    <property type="match status" value="1"/>
</dbReference>
<dbReference type="SUPFAM" id="SSF52091">
    <property type="entry name" value="SpoIIaa-like"/>
    <property type="match status" value="1"/>
</dbReference>
<dbReference type="AlphaFoldDB" id="A0A7X0NRQ4"/>
<proteinExistence type="inferred from homology"/>
<gene>
    <name evidence="4" type="ORF">HD593_003205</name>
</gene>
<evidence type="ECO:0000313" key="5">
    <source>
        <dbReference type="Proteomes" id="UP000565579"/>
    </source>
</evidence>
<dbReference type="PANTHER" id="PTHR33495:SF2">
    <property type="entry name" value="ANTI-SIGMA FACTOR ANTAGONIST TM_1081-RELATED"/>
    <property type="match status" value="1"/>
</dbReference>
<evidence type="ECO:0000313" key="4">
    <source>
        <dbReference type="EMBL" id="MBB6548410.1"/>
    </source>
</evidence>
<keyword evidence="5" id="KW-1185">Reference proteome</keyword>
<dbReference type="NCBIfam" id="TIGR00377">
    <property type="entry name" value="ant_ant_sig"/>
    <property type="match status" value="1"/>
</dbReference>
<feature type="domain" description="STAS" evidence="3">
    <location>
        <begin position="14"/>
        <end position="114"/>
    </location>
</feature>
<sequence length="140" mass="14535">MQDIVIEVAGPVGGCAVLKVAGEVDVFTAPKLREQIIDLAAKGTVHVIADLSAVQFLDSTGLGVLVGGLKRLRTQDGSLALVMTTDRISRIFKITGLTAVFASHASVQDAIAADPHWTQAVEAEAGSVAEWVAQQGLTTA</sequence>
<dbReference type="EMBL" id="JACHMI010000001">
    <property type="protein sequence ID" value="MBB6548410.1"/>
    <property type="molecule type" value="Genomic_DNA"/>
</dbReference>
<dbReference type="CDD" id="cd07043">
    <property type="entry name" value="STAS_anti-anti-sigma_factors"/>
    <property type="match status" value="1"/>
</dbReference>
<dbReference type="InterPro" id="IPR003658">
    <property type="entry name" value="Anti-sigma_ant"/>
</dbReference>
<comment type="caution">
    <text evidence="4">The sequence shown here is derived from an EMBL/GenBank/DDBJ whole genome shotgun (WGS) entry which is preliminary data.</text>
</comment>
<dbReference type="Gene3D" id="3.30.750.24">
    <property type="entry name" value="STAS domain"/>
    <property type="match status" value="1"/>
</dbReference>
<dbReference type="InterPro" id="IPR002645">
    <property type="entry name" value="STAS_dom"/>
</dbReference>
<accession>A0A7X0NRQ4</accession>
<dbReference type="PROSITE" id="PS50801">
    <property type="entry name" value="STAS"/>
    <property type="match status" value="1"/>
</dbReference>
<reference evidence="4 5" key="1">
    <citation type="submission" date="2020-08" db="EMBL/GenBank/DDBJ databases">
        <title>Sequencing the genomes of 1000 actinobacteria strains.</title>
        <authorList>
            <person name="Klenk H.-P."/>
        </authorList>
    </citation>
    <scope>NUCLEOTIDE SEQUENCE [LARGE SCALE GENOMIC DNA]</scope>
    <source>
        <strain evidence="4 5">DSM 43768</strain>
    </source>
</reference>